<protein>
    <submittedName>
        <fullName evidence="2">Membrane protein</fullName>
    </submittedName>
</protein>
<accession>A0A0B1R5K3</accession>
<organism evidence="2 3">
    <name type="scientific">Pantoea rodasii</name>
    <dbReference type="NCBI Taxonomy" id="1076549"/>
    <lineage>
        <taxon>Bacteria</taxon>
        <taxon>Pseudomonadati</taxon>
        <taxon>Pseudomonadota</taxon>
        <taxon>Gammaproteobacteria</taxon>
        <taxon>Enterobacterales</taxon>
        <taxon>Erwiniaceae</taxon>
        <taxon>Pantoea</taxon>
    </lineage>
</organism>
<evidence type="ECO:0000313" key="3">
    <source>
        <dbReference type="Proteomes" id="UP000030853"/>
    </source>
</evidence>
<dbReference type="Proteomes" id="UP000030853">
    <property type="component" value="Unassembled WGS sequence"/>
</dbReference>
<comment type="caution">
    <text evidence="2">The sequence shown here is derived from an EMBL/GenBank/DDBJ whole genome shotgun (WGS) entry which is preliminary data.</text>
</comment>
<evidence type="ECO:0000256" key="1">
    <source>
        <dbReference type="SAM" id="Phobius"/>
    </source>
</evidence>
<gene>
    <name evidence="2" type="ORF">QU24_09890</name>
</gene>
<sequence length="131" mass="15446">MSESMMTKRIVQIHLSSWRYFAALTLPPLALILNLFYSALSLPLMMLFFVTHSYCWRLWLDERLFALLNNEDDLAEFDHGMAQLWPKKFARPRSLTDRLRGTRVIFYRAMLSLLVLWLVSLCSVLYLALVE</sequence>
<keyword evidence="1" id="KW-0812">Transmembrane</keyword>
<feature type="transmembrane region" description="Helical" evidence="1">
    <location>
        <begin position="20"/>
        <end position="37"/>
    </location>
</feature>
<dbReference type="EMBL" id="JTJJ01000033">
    <property type="protein sequence ID" value="KHJ68308.1"/>
    <property type="molecule type" value="Genomic_DNA"/>
</dbReference>
<proteinExistence type="predicted"/>
<keyword evidence="1" id="KW-1133">Transmembrane helix</keyword>
<reference evidence="2 3" key="1">
    <citation type="submission" date="2014-11" db="EMBL/GenBank/DDBJ databases">
        <title>Genome sequencing of Pantoea rodasii ND03.</title>
        <authorList>
            <person name="Muhamad Yunos N.Y."/>
            <person name="Chan K.-G."/>
        </authorList>
    </citation>
    <scope>NUCLEOTIDE SEQUENCE [LARGE SCALE GENOMIC DNA]</scope>
    <source>
        <strain evidence="2 3">ND03</strain>
    </source>
</reference>
<feature type="transmembrane region" description="Helical" evidence="1">
    <location>
        <begin position="105"/>
        <end position="129"/>
    </location>
</feature>
<keyword evidence="1" id="KW-0472">Membrane</keyword>
<name>A0A0B1R5K3_9GAMM</name>
<dbReference type="AlphaFoldDB" id="A0A0B1R5K3"/>
<evidence type="ECO:0000313" key="2">
    <source>
        <dbReference type="EMBL" id="KHJ68308.1"/>
    </source>
</evidence>
<dbReference type="RefSeq" id="WP_039330553.1">
    <property type="nucleotide sequence ID" value="NZ_JTJJ01000033.1"/>
</dbReference>